<dbReference type="InterPro" id="IPR005025">
    <property type="entry name" value="FMN_Rdtase-like_dom"/>
</dbReference>
<dbReference type="Gene3D" id="3.40.50.360">
    <property type="match status" value="1"/>
</dbReference>
<feature type="domain" description="NADPH-dependent FMN reductase-like" evidence="3">
    <location>
        <begin position="19"/>
        <end position="170"/>
    </location>
</feature>
<proteinExistence type="predicted"/>
<reference evidence="4 5" key="1">
    <citation type="submission" date="2019-02" db="EMBL/GenBank/DDBJ databases">
        <title>Bacteria dissemination in different level of health care in South Africa: the effectiveness of infections prevention and control.</title>
        <authorList>
            <person name="Shobo C."/>
            <person name="Amoako D.G."/>
            <person name="Allam M."/>
            <person name="Ismail A."/>
            <person name="Bester L.A."/>
            <person name="Essack S.Y."/>
        </authorList>
    </citation>
    <scope>NUCLEOTIDE SEQUENCE [LARGE SCALE GENOMIC DNA]</scope>
    <source>
        <strain evidence="4 5">2SIL2</strain>
    </source>
</reference>
<accession>A0A4U3LJA3</accession>
<dbReference type="Pfam" id="PF03358">
    <property type="entry name" value="FMN_red"/>
    <property type="match status" value="1"/>
</dbReference>
<organism evidence="4 5">
    <name type="scientific">Enterococcus faecalis</name>
    <name type="common">Streptococcus faecalis</name>
    <dbReference type="NCBI Taxonomy" id="1351"/>
    <lineage>
        <taxon>Bacteria</taxon>
        <taxon>Bacillati</taxon>
        <taxon>Bacillota</taxon>
        <taxon>Bacilli</taxon>
        <taxon>Lactobacillales</taxon>
        <taxon>Enterococcaceae</taxon>
        <taxon>Enterococcus</taxon>
    </lineage>
</organism>
<keyword evidence="1" id="KW-0285">Flavoprotein</keyword>
<name>A0A4U3LJA3_ENTFL</name>
<protein>
    <submittedName>
        <fullName evidence="4">Flavodoxin family protein</fullName>
    </submittedName>
</protein>
<dbReference type="Proteomes" id="UP000305511">
    <property type="component" value="Unassembled WGS sequence"/>
</dbReference>
<dbReference type="PANTHER" id="PTHR43278:SF4">
    <property type="entry name" value="NAD(P)H-DEPENDENT FMN-CONTAINING OXIDOREDUCTASE YWQN-RELATED"/>
    <property type="match status" value="1"/>
</dbReference>
<evidence type="ECO:0000256" key="2">
    <source>
        <dbReference type="ARBA" id="ARBA00022643"/>
    </source>
</evidence>
<gene>
    <name evidence="4" type="ORF">EY666_14275</name>
</gene>
<dbReference type="GO" id="GO:0016491">
    <property type="term" value="F:oxidoreductase activity"/>
    <property type="evidence" value="ECO:0007669"/>
    <property type="project" value="InterPro"/>
</dbReference>
<evidence type="ECO:0000313" key="4">
    <source>
        <dbReference type="EMBL" id="TKK75054.1"/>
    </source>
</evidence>
<evidence type="ECO:0000313" key="5">
    <source>
        <dbReference type="Proteomes" id="UP000305511"/>
    </source>
</evidence>
<dbReference type="AlphaFoldDB" id="A0A4U3LJA3"/>
<dbReference type="EMBL" id="SIYF01000393">
    <property type="protein sequence ID" value="TKK75054.1"/>
    <property type="molecule type" value="Genomic_DNA"/>
</dbReference>
<comment type="caution">
    <text evidence="4">The sequence shown here is derived from an EMBL/GenBank/DDBJ whole genome shotgun (WGS) entry which is preliminary data.</text>
</comment>
<sequence>MFRQFLFKNMNYEEIIMKKILAIIGSRDKNSETLSIVNRIKETVQDLNASFEFEIITPYDYNLNFSDSPRLAFIKGADTNEQDERDDSKKIKAKIENASLVILASPTYFANVSADIKLFIDRFCHLAHLFYFAKKPCITVVTSDGNGHIQTSNYLKSFCDGLGMVRVQEIISIRSNPISENEIEASVREGLKYISNPQKISPNLSMEMSFQHWKKSISKQNETLSEYRYWENSGLFSCNSLEEYFDRYR</sequence>
<dbReference type="InterPro" id="IPR051796">
    <property type="entry name" value="ISF_SsuE-like"/>
</dbReference>
<dbReference type="InterPro" id="IPR029039">
    <property type="entry name" value="Flavoprotein-like_sf"/>
</dbReference>
<dbReference type="PANTHER" id="PTHR43278">
    <property type="entry name" value="NAD(P)H-DEPENDENT FMN-CONTAINING OXIDOREDUCTASE YWQN-RELATED"/>
    <property type="match status" value="1"/>
</dbReference>
<keyword evidence="2" id="KW-0288">FMN</keyword>
<evidence type="ECO:0000259" key="3">
    <source>
        <dbReference type="Pfam" id="PF03358"/>
    </source>
</evidence>
<evidence type="ECO:0000256" key="1">
    <source>
        <dbReference type="ARBA" id="ARBA00022630"/>
    </source>
</evidence>
<dbReference type="SUPFAM" id="SSF52218">
    <property type="entry name" value="Flavoproteins"/>
    <property type="match status" value="1"/>
</dbReference>